<reference evidence="6" key="1">
    <citation type="submission" date="2025-08" db="UniProtKB">
        <authorList>
            <consortium name="Ensembl"/>
        </authorList>
    </citation>
    <scope>IDENTIFICATION</scope>
</reference>
<dbReference type="AlphaFoldDB" id="A0A3B3SUJ4"/>
<organism evidence="6 7">
    <name type="scientific">Paramormyrops kingsleyae</name>
    <dbReference type="NCBI Taxonomy" id="1676925"/>
    <lineage>
        <taxon>Eukaryota</taxon>
        <taxon>Metazoa</taxon>
        <taxon>Chordata</taxon>
        <taxon>Craniata</taxon>
        <taxon>Vertebrata</taxon>
        <taxon>Euteleostomi</taxon>
        <taxon>Actinopterygii</taxon>
        <taxon>Neopterygii</taxon>
        <taxon>Teleostei</taxon>
        <taxon>Osteoglossocephala</taxon>
        <taxon>Osteoglossomorpha</taxon>
        <taxon>Osteoglossiformes</taxon>
        <taxon>Mormyridae</taxon>
        <taxon>Paramormyrops</taxon>
    </lineage>
</organism>
<name>A0A3B3SUJ4_9TELE</name>
<dbReference type="KEGG" id="pki:111843729"/>
<evidence type="ECO:0000256" key="1">
    <source>
        <dbReference type="ARBA" id="ARBA00006518"/>
    </source>
</evidence>
<keyword evidence="4" id="KW-0175">Coiled coil</keyword>
<evidence type="ECO:0000256" key="4">
    <source>
        <dbReference type="ARBA" id="ARBA00023054"/>
    </source>
</evidence>
<dbReference type="Pfam" id="PF20654">
    <property type="entry name" value="Sec3_C-term"/>
    <property type="match status" value="1"/>
</dbReference>
<dbReference type="PANTHER" id="PTHR16092">
    <property type="entry name" value="SEC3/SYNTAXIN-RELATED"/>
    <property type="match status" value="1"/>
</dbReference>
<evidence type="ECO:0000313" key="7">
    <source>
        <dbReference type="Proteomes" id="UP000261540"/>
    </source>
</evidence>
<dbReference type="Ensembl" id="ENSPKIT00000015259.1">
    <property type="protein sequence ID" value="ENSPKIP00000034349.1"/>
    <property type="gene ID" value="ENSPKIG00000013706.1"/>
</dbReference>
<feature type="domain" description="Exocyst complex component Sec3 PIP2-binding N-terminal" evidence="5">
    <location>
        <begin position="33"/>
        <end position="124"/>
    </location>
</feature>
<evidence type="ECO:0000256" key="2">
    <source>
        <dbReference type="ARBA" id="ARBA00022448"/>
    </source>
</evidence>
<dbReference type="STRING" id="1676925.ENSPKIP00000034349"/>
<evidence type="ECO:0000313" key="6">
    <source>
        <dbReference type="Ensembl" id="ENSPKIP00000034349.1"/>
    </source>
</evidence>
<dbReference type="InterPro" id="IPR028258">
    <property type="entry name" value="Sec3-PIP2_bind"/>
</dbReference>
<dbReference type="GO" id="GO:0005546">
    <property type="term" value="F:phosphatidylinositol-4,5-bisphosphate binding"/>
    <property type="evidence" value="ECO:0007669"/>
    <property type="project" value="TreeGrafter"/>
</dbReference>
<reference evidence="6" key="2">
    <citation type="submission" date="2025-09" db="UniProtKB">
        <authorList>
            <consortium name="Ensembl"/>
        </authorList>
    </citation>
    <scope>IDENTIFICATION</scope>
</reference>
<dbReference type="GO" id="GO:0006893">
    <property type="term" value="P:Golgi to plasma membrane transport"/>
    <property type="evidence" value="ECO:0007669"/>
    <property type="project" value="TreeGrafter"/>
</dbReference>
<dbReference type="GO" id="GO:0006887">
    <property type="term" value="P:exocytosis"/>
    <property type="evidence" value="ECO:0007669"/>
    <property type="project" value="UniProtKB-KW"/>
</dbReference>
<dbReference type="Pfam" id="PF15277">
    <property type="entry name" value="Sec3-PIP2_bind"/>
    <property type="match status" value="1"/>
</dbReference>
<dbReference type="Pfam" id="PF09763">
    <property type="entry name" value="Sec3_CC"/>
    <property type="match status" value="1"/>
</dbReference>
<dbReference type="GO" id="GO:0000145">
    <property type="term" value="C:exocyst"/>
    <property type="evidence" value="ECO:0007669"/>
    <property type="project" value="InterPro"/>
</dbReference>
<evidence type="ECO:0000256" key="3">
    <source>
        <dbReference type="ARBA" id="ARBA00022483"/>
    </source>
</evidence>
<protein>
    <submittedName>
        <fullName evidence="6">Exocyst complex component 1-like</fullName>
    </submittedName>
</protein>
<dbReference type="GO" id="GO:0005886">
    <property type="term" value="C:plasma membrane"/>
    <property type="evidence" value="ECO:0007669"/>
    <property type="project" value="TreeGrafter"/>
</dbReference>
<dbReference type="CDD" id="cd14683">
    <property type="entry name" value="PH-EXOC1"/>
    <property type="match status" value="1"/>
</dbReference>
<dbReference type="Proteomes" id="UP000261540">
    <property type="component" value="Unplaced"/>
</dbReference>
<dbReference type="SMART" id="SM01313">
    <property type="entry name" value="Sec3-PIP2_bind"/>
    <property type="match status" value="1"/>
</dbReference>
<keyword evidence="7" id="KW-1185">Reference proteome</keyword>
<dbReference type="PANTHER" id="PTHR16092:SF14">
    <property type="entry name" value="EXOCYST COMPLEX COMPONENT 1 ISOFORM X1"/>
    <property type="match status" value="1"/>
</dbReference>
<evidence type="ECO:0000259" key="5">
    <source>
        <dbReference type="SMART" id="SM01313"/>
    </source>
</evidence>
<comment type="similarity">
    <text evidence="1">Belongs to the SEC3 family.</text>
</comment>
<dbReference type="OrthoDB" id="27109at2759"/>
<accession>A0A3B3SUJ4</accession>
<proteinExistence type="inferred from homology"/>
<sequence>MAMSPLRHALQREIFTPREQRLLAVSFVWKAGRKRKSAILCAAVSSEQKASGEVVLMTVKAVKSHYKLNDSWPASELTLVDGIDAVKETAEFHLHLDKVYKWVSSSSAEKKAFVTCLWKINQRYLQDKVQFLNISPAILEEVLPWQHGRVPATPESKAVEEEAEEEDFQELTLREAVDVQRLMEESDGAMQDAQAFTQTLHANLASLDQENFHSLMETERQGEQLLSLLDEALLEVTHIEDVLSHYDELLHGVQKQMDILHASSAWLQHIDRNHSQLCSELCQLVDRLSVREEHLQVLTKGDLENEEQMKGCVAAVRALSQGLNAPLSTGQRRLQGAAEQLIRFESVRQTFELRLCRHITSAVILQGLREGEDGAGTEPWKPHAFHVSLLRYKPLMEWLKESNPIILQQLSKVYAENICKLYERQMKDLFDAARLQLCGLKDSKKIGVISALPDSVTSAAGCMASASRSAPVSSYSEGQASMVIQQVFRQLGAVCIKEQEFLTSFFGLNSSSSTVAFHAGRRSSVVDQTQNPVTREQKKRPHSWIRMSASLEAPEPCVEGWDCVQAVLGSAEPRLCALLSSCEKAEPLSCLVVLRCVGRGLSQYQLQPTASFYCSLLRCAQQHSQHSLRTCAESLCREVESPQALKRTRGGILPFVTRLEDFMYHGKAILMGEEERWGLDSLYAKLLKAAVHTLEKLSGSNARSGPLVVRLMNYHQLVNFLEQLRLSGLEEVHEEAKERMALHLRHYMAMQMGQPLGLLSDFLDGVQGHLAHGVQEEEVGFQLAYSKQELRRVAERYTGREVRRILEASHRRLSRELADSPRLLQEVWSAMKTAFLEKYREAESLINKCYPGAGISLDFTEQDLLEYFSTISRDSPT</sequence>
<dbReference type="InterPro" id="IPR019160">
    <property type="entry name" value="Sec3_CC"/>
</dbReference>
<dbReference type="Gene3D" id="2.30.29.90">
    <property type="match status" value="1"/>
</dbReference>
<dbReference type="GeneTree" id="ENSGT00940000166719"/>
<keyword evidence="2" id="KW-0813">Transport</keyword>
<keyword evidence="3" id="KW-0268">Exocytosis</keyword>
<dbReference type="InterPro" id="IPR048628">
    <property type="entry name" value="Sec3_C"/>
</dbReference>